<dbReference type="GO" id="GO:0043683">
    <property type="term" value="P:type IV pilus assembly"/>
    <property type="evidence" value="ECO:0007669"/>
    <property type="project" value="InterPro"/>
</dbReference>
<proteinExistence type="predicted"/>
<comment type="caution">
    <text evidence="1">The sequence shown here is derived from an EMBL/GenBank/DDBJ whole genome shotgun (WGS) entry which is preliminary data.</text>
</comment>
<evidence type="ECO:0000313" key="1">
    <source>
        <dbReference type="EMBL" id="KKT82500.1"/>
    </source>
</evidence>
<organism evidence="1 2">
    <name type="scientific">Candidatus Yanofskybacteria bacterium GW2011_GWA2_44_9</name>
    <dbReference type="NCBI Taxonomy" id="1619025"/>
    <lineage>
        <taxon>Bacteria</taxon>
        <taxon>Candidatus Yanofskyibacteriota</taxon>
    </lineage>
</organism>
<dbReference type="InterPro" id="IPR007445">
    <property type="entry name" value="PilO"/>
</dbReference>
<dbReference type="Pfam" id="PF04350">
    <property type="entry name" value="PilO"/>
    <property type="match status" value="1"/>
</dbReference>
<sequence length="200" mass="22312">MNQGTKNLLISGLISAACFAFWAWVMPTYDSVSLFREIISEREALLSSREQMVAKIENMYGQYQERSSDIKRLDLVVPKKPEIPEIISSLQDISSQTGIQLGDINIGAATNASIDNYDTVSLELGTETDYDGMINFIGSIEKNVRLTDLLSISMSPKDASKNSSLLTFQIKAVSYFLKNIEEIVKAKAQTQREIKTNITE</sequence>
<dbReference type="InterPro" id="IPR014717">
    <property type="entry name" value="Transl_elong_EF1B/ribsomal_bS6"/>
</dbReference>
<evidence type="ECO:0008006" key="3">
    <source>
        <dbReference type="Google" id="ProtNLM"/>
    </source>
</evidence>
<protein>
    <recommendedName>
        <fullName evidence="3">Pilus assembly protein, PilO</fullName>
    </recommendedName>
</protein>
<accession>A0A0G1KG56</accession>
<dbReference type="GO" id="GO:0043107">
    <property type="term" value="P:type IV pilus-dependent motility"/>
    <property type="evidence" value="ECO:0007669"/>
    <property type="project" value="InterPro"/>
</dbReference>
<dbReference type="EMBL" id="LCJR01000005">
    <property type="protein sequence ID" value="KKT82500.1"/>
    <property type="molecule type" value="Genomic_DNA"/>
</dbReference>
<evidence type="ECO:0000313" key="2">
    <source>
        <dbReference type="Proteomes" id="UP000034032"/>
    </source>
</evidence>
<name>A0A0G1KG56_9BACT</name>
<dbReference type="Gene3D" id="3.30.70.60">
    <property type="match status" value="1"/>
</dbReference>
<dbReference type="Proteomes" id="UP000034032">
    <property type="component" value="Unassembled WGS sequence"/>
</dbReference>
<dbReference type="AlphaFoldDB" id="A0A0G1KG56"/>
<reference evidence="1 2" key="1">
    <citation type="journal article" date="2015" name="Nature">
        <title>rRNA introns, odd ribosomes, and small enigmatic genomes across a large radiation of phyla.</title>
        <authorList>
            <person name="Brown C.T."/>
            <person name="Hug L.A."/>
            <person name="Thomas B.C."/>
            <person name="Sharon I."/>
            <person name="Castelle C.J."/>
            <person name="Singh A."/>
            <person name="Wilkins M.J."/>
            <person name="Williams K.H."/>
            <person name="Banfield J.F."/>
        </authorList>
    </citation>
    <scope>NUCLEOTIDE SEQUENCE [LARGE SCALE GENOMIC DNA]</scope>
</reference>
<gene>
    <name evidence="1" type="ORF">UW79_C0005G0025</name>
</gene>
<dbReference type="PROSITE" id="PS51257">
    <property type="entry name" value="PROKAR_LIPOPROTEIN"/>
    <property type="match status" value="1"/>
</dbReference>